<gene>
    <name evidence="3" type="ORF">IAB51_03760</name>
</gene>
<dbReference type="SMART" id="SM00530">
    <property type="entry name" value="HTH_XRE"/>
    <property type="match status" value="1"/>
</dbReference>
<evidence type="ECO:0000256" key="1">
    <source>
        <dbReference type="ARBA" id="ARBA00023125"/>
    </source>
</evidence>
<protein>
    <submittedName>
        <fullName evidence="3">Helix-turn-helix transcriptional regulator</fullName>
    </submittedName>
</protein>
<dbReference type="Pfam" id="PF01381">
    <property type="entry name" value="HTH_3"/>
    <property type="match status" value="1"/>
</dbReference>
<accession>A0A9D1K0C6</accession>
<sequence length="229" mass="25684">MNADFPRILTLLRKERGISQKEAAKELGISQALLSHYEKGIRECGLDFVVRSADFYHVSCDYLLGRSPERSGATLQMEDLPEAENGEKNNRMRGSILPTLNKKLIFNSLNILFDLLQKLNCTEMTKGVSDFLMLSVYRMFRIVYSVNHKNEQNFFQVPKYLSAPKAVAAMVEIEAEAAALADGAAGGKLITPEDRERMALTSESLAAAYPMYNSSLLNLIKNSEHKLEK</sequence>
<dbReference type="Gene3D" id="1.10.260.40">
    <property type="entry name" value="lambda repressor-like DNA-binding domains"/>
    <property type="match status" value="1"/>
</dbReference>
<dbReference type="PANTHER" id="PTHR46558">
    <property type="entry name" value="TRACRIPTIONAL REGULATORY PROTEIN-RELATED-RELATED"/>
    <property type="match status" value="1"/>
</dbReference>
<reference evidence="3" key="1">
    <citation type="submission" date="2020-10" db="EMBL/GenBank/DDBJ databases">
        <authorList>
            <person name="Gilroy R."/>
        </authorList>
    </citation>
    <scope>NUCLEOTIDE SEQUENCE</scope>
    <source>
        <strain evidence="3">CHK199-13235</strain>
    </source>
</reference>
<dbReference type="PROSITE" id="PS50943">
    <property type="entry name" value="HTH_CROC1"/>
    <property type="match status" value="1"/>
</dbReference>
<dbReference type="Proteomes" id="UP000824002">
    <property type="component" value="Unassembled WGS sequence"/>
</dbReference>
<dbReference type="GO" id="GO:0003677">
    <property type="term" value="F:DNA binding"/>
    <property type="evidence" value="ECO:0007669"/>
    <property type="project" value="UniProtKB-KW"/>
</dbReference>
<feature type="domain" description="HTH cro/C1-type" evidence="2">
    <location>
        <begin position="9"/>
        <end position="63"/>
    </location>
</feature>
<evidence type="ECO:0000313" key="4">
    <source>
        <dbReference type="Proteomes" id="UP000824002"/>
    </source>
</evidence>
<dbReference type="CDD" id="cd00093">
    <property type="entry name" value="HTH_XRE"/>
    <property type="match status" value="1"/>
</dbReference>
<dbReference type="InterPro" id="IPR010982">
    <property type="entry name" value="Lambda_DNA-bd_dom_sf"/>
</dbReference>
<dbReference type="AlphaFoldDB" id="A0A9D1K0C6"/>
<dbReference type="PANTHER" id="PTHR46558:SF11">
    <property type="entry name" value="HTH-TYPE TRANSCRIPTIONAL REGULATOR XRE"/>
    <property type="match status" value="1"/>
</dbReference>
<name>A0A9D1K0C6_9FIRM</name>
<dbReference type="EMBL" id="DVJP01000029">
    <property type="protein sequence ID" value="HIS75908.1"/>
    <property type="molecule type" value="Genomic_DNA"/>
</dbReference>
<keyword evidence="1" id="KW-0238">DNA-binding</keyword>
<comment type="caution">
    <text evidence="3">The sequence shown here is derived from an EMBL/GenBank/DDBJ whole genome shotgun (WGS) entry which is preliminary data.</text>
</comment>
<proteinExistence type="predicted"/>
<evidence type="ECO:0000259" key="2">
    <source>
        <dbReference type="PROSITE" id="PS50943"/>
    </source>
</evidence>
<dbReference type="SUPFAM" id="SSF47413">
    <property type="entry name" value="lambda repressor-like DNA-binding domains"/>
    <property type="match status" value="1"/>
</dbReference>
<evidence type="ECO:0000313" key="3">
    <source>
        <dbReference type="EMBL" id="HIS75908.1"/>
    </source>
</evidence>
<dbReference type="InterPro" id="IPR001387">
    <property type="entry name" value="Cro/C1-type_HTH"/>
</dbReference>
<organism evidence="3 4">
    <name type="scientific">Candidatus Merdivicinus excrementipullorum</name>
    <dbReference type="NCBI Taxonomy" id="2840867"/>
    <lineage>
        <taxon>Bacteria</taxon>
        <taxon>Bacillati</taxon>
        <taxon>Bacillota</taxon>
        <taxon>Clostridia</taxon>
        <taxon>Eubacteriales</taxon>
        <taxon>Oscillospiraceae</taxon>
        <taxon>Oscillospiraceae incertae sedis</taxon>
        <taxon>Candidatus Merdivicinus</taxon>
    </lineage>
</organism>
<reference evidence="3" key="2">
    <citation type="journal article" date="2021" name="PeerJ">
        <title>Extensive microbial diversity within the chicken gut microbiome revealed by metagenomics and culture.</title>
        <authorList>
            <person name="Gilroy R."/>
            <person name="Ravi A."/>
            <person name="Getino M."/>
            <person name="Pursley I."/>
            <person name="Horton D.L."/>
            <person name="Alikhan N.F."/>
            <person name="Baker D."/>
            <person name="Gharbi K."/>
            <person name="Hall N."/>
            <person name="Watson M."/>
            <person name="Adriaenssens E.M."/>
            <person name="Foster-Nyarko E."/>
            <person name="Jarju S."/>
            <person name="Secka A."/>
            <person name="Antonio M."/>
            <person name="Oren A."/>
            <person name="Chaudhuri R.R."/>
            <person name="La Ragione R."/>
            <person name="Hildebrand F."/>
            <person name="Pallen M.J."/>
        </authorList>
    </citation>
    <scope>NUCLEOTIDE SEQUENCE</scope>
    <source>
        <strain evidence="3">CHK199-13235</strain>
    </source>
</reference>